<keyword evidence="1" id="KW-1133">Transmembrane helix</keyword>
<dbReference type="Proteomes" id="UP000283269">
    <property type="component" value="Unassembled WGS sequence"/>
</dbReference>
<keyword evidence="1" id="KW-0472">Membrane</keyword>
<evidence type="ECO:0000313" key="2">
    <source>
        <dbReference type="EMBL" id="PPQ86146.1"/>
    </source>
</evidence>
<sequence>MILGGRVYANKVVGFPLLVILVAEAIICGMAISKIPPSPAAGSTTGSQPQCGVLIGPFGWLVTFWVSGFSSPYELSKLISLHSSDNAFAL</sequence>
<keyword evidence="3" id="KW-1185">Reference proteome</keyword>
<dbReference type="EMBL" id="NHYD01002550">
    <property type="protein sequence ID" value="PPQ86146.1"/>
    <property type="molecule type" value="Genomic_DNA"/>
</dbReference>
<organism evidence="2 3">
    <name type="scientific">Psilocybe cyanescens</name>
    <dbReference type="NCBI Taxonomy" id="93625"/>
    <lineage>
        <taxon>Eukaryota</taxon>
        <taxon>Fungi</taxon>
        <taxon>Dikarya</taxon>
        <taxon>Basidiomycota</taxon>
        <taxon>Agaricomycotina</taxon>
        <taxon>Agaricomycetes</taxon>
        <taxon>Agaricomycetidae</taxon>
        <taxon>Agaricales</taxon>
        <taxon>Agaricineae</taxon>
        <taxon>Strophariaceae</taxon>
        <taxon>Psilocybe</taxon>
    </lineage>
</organism>
<protein>
    <submittedName>
        <fullName evidence="2">Uncharacterized protein</fullName>
    </submittedName>
</protein>
<evidence type="ECO:0000256" key="1">
    <source>
        <dbReference type="SAM" id="Phobius"/>
    </source>
</evidence>
<keyword evidence="1" id="KW-0812">Transmembrane</keyword>
<reference evidence="2 3" key="1">
    <citation type="journal article" date="2018" name="Evol. Lett.">
        <title>Horizontal gene cluster transfer increased hallucinogenic mushroom diversity.</title>
        <authorList>
            <person name="Reynolds H.T."/>
            <person name="Vijayakumar V."/>
            <person name="Gluck-Thaler E."/>
            <person name="Korotkin H.B."/>
            <person name="Matheny P.B."/>
            <person name="Slot J.C."/>
        </authorList>
    </citation>
    <scope>NUCLEOTIDE SEQUENCE [LARGE SCALE GENOMIC DNA]</scope>
    <source>
        <strain evidence="2 3">2631</strain>
    </source>
</reference>
<evidence type="ECO:0000313" key="3">
    <source>
        <dbReference type="Proteomes" id="UP000283269"/>
    </source>
</evidence>
<proteinExistence type="predicted"/>
<gene>
    <name evidence="2" type="ORF">CVT25_003096</name>
</gene>
<dbReference type="AlphaFoldDB" id="A0A409X5W2"/>
<comment type="caution">
    <text evidence="2">The sequence shown here is derived from an EMBL/GenBank/DDBJ whole genome shotgun (WGS) entry which is preliminary data.</text>
</comment>
<feature type="transmembrane region" description="Helical" evidence="1">
    <location>
        <begin position="12"/>
        <end position="32"/>
    </location>
</feature>
<name>A0A409X5W2_PSICY</name>
<accession>A0A409X5W2</accession>
<dbReference type="InParanoid" id="A0A409X5W2"/>
<feature type="transmembrane region" description="Helical" evidence="1">
    <location>
        <begin position="52"/>
        <end position="73"/>
    </location>
</feature>